<gene>
    <name evidence="1" type="ORF">PGBELJNO_00021</name>
</gene>
<reference evidence="1" key="1">
    <citation type="submission" date="2020-06" db="EMBL/GenBank/DDBJ databases">
        <title>Unique genomic features of the anaerobic methanotrophic archaea.</title>
        <authorList>
            <person name="Chadwick G.L."/>
            <person name="Skennerton C.T."/>
            <person name="Laso-Perez R."/>
            <person name="Leu A.O."/>
            <person name="Speth D.R."/>
            <person name="Yu H."/>
            <person name="Morgan-Lang C."/>
            <person name="Hatzenpichler R."/>
            <person name="Goudeau D."/>
            <person name="Malmstrom R."/>
            <person name="Brazelton W.J."/>
            <person name="Woyke T."/>
            <person name="Hallam S.J."/>
            <person name="Tyson G.W."/>
            <person name="Wegener G."/>
            <person name="Boetius A."/>
            <person name="Orphan V."/>
        </authorList>
    </citation>
    <scope>NUCLEOTIDE SEQUENCE</scope>
</reference>
<organism evidence="1">
    <name type="scientific">Candidatus Methanogaster sp. ANME-2c ERB4</name>
    <dbReference type="NCBI Taxonomy" id="2759911"/>
    <lineage>
        <taxon>Archaea</taxon>
        <taxon>Methanobacteriati</taxon>
        <taxon>Methanobacteriota</taxon>
        <taxon>Stenosarchaea group</taxon>
        <taxon>Methanomicrobia</taxon>
        <taxon>Methanosarcinales</taxon>
        <taxon>ANME-2 cluster</taxon>
        <taxon>Candidatus Methanogasteraceae</taxon>
        <taxon>Candidatus Methanogaster</taxon>
    </lineage>
</organism>
<dbReference type="Pfam" id="PF11848">
    <property type="entry name" value="DUF3368"/>
    <property type="match status" value="1"/>
</dbReference>
<proteinExistence type="predicted"/>
<sequence>MLKRLENLKVVSNTSPLIYLSKIGRLRILHDLFGVISIHAAVASEILRGKDLSDGFASAMDVEDAIETGWIKVEEPDKD</sequence>
<protein>
    <recommendedName>
        <fullName evidence="2">PIN domain-containing protein</fullName>
    </recommendedName>
</protein>
<accession>A0A7G9YHY9</accession>
<evidence type="ECO:0000313" key="1">
    <source>
        <dbReference type="EMBL" id="QNO47623.1"/>
    </source>
</evidence>
<dbReference type="EMBL" id="MT631268">
    <property type="protein sequence ID" value="QNO47623.1"/>
    <property type="molecule type" value="Genomic_DNA"/>
</dbReference>
<dbReference type="InterPro" id="IPR021799">
    <property type="entry name" value="PIN-like_prokaryotic"/>
</dbReference>
<evidence type="ECO:0008006" key="2">
    <source>
        <dbReference type="Google" id="ProtNLM"/>
    </source>
</evidence>
<dbReference type="AlphaFoldDB" id="A0A7G9YHY9"/>
<name>A0A7G9YHY9_9EURY</name>